<dbReference type="EMBL" id="JARKIB010000067">
    <property type="protein sequence ID" value="KAJ7749959.1"/>
    <property type="molecule type" value="Genomic_DNA"/>
</dbReference>
<dbReference type="Pfam" id="PF00646">
    <property type="entry name" value="F-box"/>
    <property type="match status" value="1"/>
</dbReference>
<accession>A0AAD7ITA3</accession>
<dbReference type="AlphaFoldDB" id="A0AAD7ITA3"/>
<evidence type="ECO:0000259" key="1">
    <source>
        <dbReference type="PROSITE" id="PS50181"/>
    </source>
</evidence>
<reference evidence="2" key="1">
    <citation type="submission" date="2023-03" db="EMBL/GenBank/DDBJ databases">
        <title>Massive genome expansion in bonnet fungi (Mycena s.s.) driven by repeated elements and novel gene families across ecological guilds.</title>
        <authorList>
            <consortium name="Lawrence Berkeley National Laboratory"/>
            <person name="Harder C.B."/>
            <person name="Miyauchi S."/>
            <person name="Viragh M."/>
            <person name="Kuo A."/>
            <person name="Thoen E."/>
            <person name="Andreopoulos B."/>
            <person name="Lu D."/>
            <person name="Skrede I."/>
            <person name="Drula E."/>
            <person name="Henrissat B."/>
            <person name="Morin E."/>
            <person name="Kohler A."/>
            <person name="Barry K."/>
            <person name="LaButti K."/>
            <person name="Morin E."/>
            <person name="Salamov A."/>
            <person name="Lipzen A."/>
            <person name="Mereny Z."/>
            <person name="Hegedus B."/>
            <person name="Baldrian P."/>
            <person name="Stursova M."/>
            <person name="Weitz H."/>
            <person name="Taylor A."/>
            <person name="Grigoriev I.V."/>
            <person name="Nagy L.G."/>
            <person name="Martin F."/>
            <person name="Kauserud H."/>
        </authorList>
    </citation>
    <scope>NUCLEOTIDE SEQUENCE</scope>
    <source>
        <strain evidence="2">CBHHK182m</strain>
    </source>
</reference>
<feature type="domain" description="F-box" evidence="1">
    <location>
        <begin position="1"/>
        <end position="46"/>
    </location>
</feature>
<protein>
    <recommendedName>
        <fullName evidence="1">F-box domain-containing protein</fullName>
    </recommendedName>
</protein>
<gene>
    <name evidence="2" type="ORF">B0H16DRAFT_1844146</name>
</gene>
<evidence type="ECO:0000313" key="2">
    <source>
        <dbReference type="EMBL" id="KAJ7749959.1"/>
    </source>
</evidence>
<dbReference type="Proteomes" id="UP001215598">
    <property type="component" value="Unassembled WGS sequence"/>
</dbReference>
<sequence>MLLHLPVELVDHISRFLDPESLRRLLQVSRIVRQLALGAILSYYDISASQIASGIVSLPLQASFLIPTICGMRAIQKLSILPGPLPLPRLAAILAATPPIPDVMISQEAVGLTGCEIASLIAPLCRSVDPVVILQTGHWGCVRASRPLRRPPIRWTSRRFEERYLRLTAFRFLLVSFVLWSDLLEWGLSAIIDLLIWLYRRFCGPRWDQTARIARNCWHLEEASRMHIQSLPASDGSQLTLATFDCTNSKDFAHHRGLVRGQTCLSVPRLSLSPAQQASFFAALDFKDQLVILKLQFTLWGLRNFDEESHNYTPALTSFSLGPVLTFIMRHPSLHTLIIEPGTLHPASLAFAPVRQIATVRSLTAPAEYIPHLLPAICAQQELTITFPANSPPDAYLRAISAIDHTHPIHTLTLQFDKDIATNALPWHRNFESTSTTAVESRLHTVTGLVVPQSTFSDGDVERLARWLALFPALTWVKPCGGFVETTNVNQAELVRGIAEAAAKARATAAQYEACKQPISAPTNWLERLAVFITSLW</sequence>
<comment type="caution">
    <text evidence="2">The sequence shown here is derived from an EMBL/GenBank/DDBJ whole genome shotgun (WGS) entry which is preliminary data.</text>
</comment>
<dbReference type="InterPro" id="IPR001810">
    <property type="entry name" value="F-box_dom"/>
</dbReference>
<proteinExistence type="predicted"/>
<organism evidence="2 3">
    <name type="scientific">Mycena metata</name>
    <dbReference type="NCBI Taxonomy" id="1033252"/>
    <lineage>
        <taxon>Eukaryota</taxon>
        <taxon>Fungi</taxon>
        <taxon>Dikarya</taxon>
        <taxon>Basidiomycota</taxon>
        <taxon>Agaricomycotina</taxon>
        <taxon>Agaricomycetes</taxon>
        <taxon>Agaricomycetidae</taxon>
        <taxon>Agaricales</taxon>
        <taxon>Marasmiineae</taxon>
        <taxon>Mycenaceae</taxon>
        <taxon>Mycena</taxon>
    </lineage>
</organism>
<dbReference type="PROSITE" id="PS50181">
    <property type="entry name" value="FBOX"/>
    <property type="match status" value="1"/>
</dbReference>
<evidence type="ECO:0000313" key="3">
    <source>
        <dbReference type="Proteomes" id="UP001215598"/>
    </source>
</evidence>
<dbReference type="SUPFAM" id="SSF81383">
    <property type="entry name" value="F-box domain"/>
    <property type="match status" value="1"/>
</dbReference>
<dbReference type="InterPro" id="IPR036047">
    <property type="entry name" value="F-box-like_dom_sf"/>
</dbReference>
<name>A0AAD7ITA3_9AGAR</name>
<keyword evidence="3" id="KW-1185">Reference proteome</keyword>